<evidence type="ECO:0000256" key="2">
    <source>
        <dbReference type="ARBA" id="ARBA00008524"/>
    </source>
</evidence>
<dbReference type="Gene3D" id="3.90.226.10">
    <property type="entry name" value="2-enoyl-CoA Hydratase, Chain A, domain 1"/>
    <property type="match status" value="1"/>
</dbReference>
<evidence type="ECO:0000313" key="13">
    <source>
        <dbReference type="Proteomes" id="UP000468735"/>
    </source>
</evidence>
<organism evidence="12 13">
    <name type="scientific">Actinomadura rudentiformis</name>
    <dbReference type="NCBI Taxonomy" id="359158"/>
    <lineage>
        <taxon>Bacteria</taxon>
        <taxon>Bacillati</taxon>
        <taxon>Actinomycetota</taxon>
        <taxon>Actinomycetes</taxon>
        <taxon>Streptosporangiales</taxon>
        <taxon>Thermomonosporaceae</taxon>
        <taxon>Actinomadura</taxon>
    </lineage>
</organism>
<dbReference type="GO" id="GO:0006508">
    <property type="term" value="P:proteolysis"/>
    <property type="evidence" value="ECO:0007669"/>
    <property type="project" value="UniProtKB-UniRule"/>
</dbReference>
<keyword evidence="4 7" id="KW-0645">Protease</keyword>
<dbReference type="InterPro" id="IPR005151">
    <property type="entry name" value="Tail-specific_protease"/>
</dbReference>
<comment type="caution">
    <text evidence="12">The sequence shown here is derived from an EMBL/GenBank/DDBJ whole genome shotgun (WGS) entry which is preliminary data.</text>
</comment>
<comment type="subcellular location">
    <subcellularLocation>
        <location evidence="1 7">Cytoplasm</location>
    </subcellularLocation>
</comment>
<dbReference type="OrthoDB" id="9758793at2"/>
<dbReference type="GO" id="GO:0008236">
    <property type="term" value="F:serine-type peptidase activity"/>
    <property type="evidence" value="ECO:0007669"/>
    <property type="project" value="UniProtKB-UniRule"/>
</dbReference>
<reference evidence="12 13" key="1">
    <citation type="submission" date="2019-09" db="EMBL/GenBank/DDBJ databases">
        <title>Actinomadura physcomitrii sp. nov., a novel actinomycete isolated from moss [Physcomitrium sphaericum (Ludw) Fuernr].</title>
        <authorList>
            <person name="Zhuang X."/>
            <person name="Liu C."/>
        </authorList>
    </citation>
    <scope>NUCLEOTIDE SEQUENCE [LARGE SCALE GENOMIC DNA]</scope>
    <source>
        <strain evidence="12 13">HMC1</strain>
    </source>
</reference>
<dbReference type="EMBL" id="WBMT01000034">
    <property type="protein sequence ID" value="KAB2339627.1"/>
    <property type="molecule type" value="Genomic_DNA"/>
</dbReference>
<dbReference type="EC" id="3.4.21.-" evidence="7"/>
<dbReference type="Gene3D" id="2.30.42.10">
    <property type="match status" value="1"/>
</dbReference>
<name>A0A6H9Y9Z4_9ACTN</name>
<evidence type="ECO:0000256" key="4">
    <source>
        <dbReference type="ARBA" id="ARBA00022670"/>
    </source>
</evidence>
<dbReference type="InterPro" id="IPR015943">
    <property type="entry name" value="WD40/YVTN_repeat-like_dom_sf"/>
</dbReference>
<dbReference type="Pfam" id="PF03572">
    <property type="entry name" value="Peptidase_S41"/>
    <property type="match status" value="1"/>
</dbReference>
<dbReference type="InterPro" id="IPR028204">
    <property type="entry name" value="Tricorn_C1"/>
</dbReference>
<dbReference type="InterPro" id="IPR029414">
    <property type="entry name" value="Tricorn_PDZ"/>
</dbReference>
<feature type="active site" description="Charge relay system" evidence="8">
    <location>
        <position position="1015"/>
    </location>
</feature>
<dbReference type="RefSeq" id="WP_151570632.1">
    <property type="nucleotide sequence ID" value="NZ_WBMT01000034.1"/>
</dbReference>
<feature type="region of interest" description="Disordered" evidence="10">
    <location>
        <begin position="1053"/>
        <end position="1077"/>
    </location>
</feature>
<feature type="domain" description="Tail specific protease" evidence="11">
    <location>
        <begin position="823"/>
        <end position="1026"/>
    </location>
</feature>
<dbReference type="InterPro" id="IPR012393">
    <property type="entry name" value="Tricorn_protease"/>
</dbReference>
<feature type="active site" description="Charge relay system" evidence="8">
    <location>
        <position position="738"/>
    </location>
</feature>
<keyword evidence="13" id="KW-1185">Reference proteome</keyword>
<evidence type="ECO:0000256" key="8">
    <source>
        <dbReference type="PIRSR" id="PIRSR036421-1"/>
    </source>
</evidence>
<evidence type="ECO:0000256" key="9">
    <source>
        <dbReference type="PIRSR" id="PIRSR036421-3"/>
    </source>
</evidence>
<dbReference type="Pfam" id="PF14684">
    <property type="entry name" value="Tricorn_C1"/>
    <property type="match status" value="1"/>
</dbReference>
<dbReference type="Pfam" id="PF26550">
    <property type="entry name" value="Tricorn_2nd"/>
    <property type="match status" value="1"/>
</dbReference>
<keyword evidence="6 7" id="KW-0720">Serine protease</keyword>
<dbReference type="CDD" id="cd07562">
    <property type="entry name" value="Peptidase_S41_TRI"/>
    <property type="match status" value="1"/>
</dbReference>
<dbReference type="PIRSF" id="PIRSF036421">
    <property type="entry name" value="Tricorn_protease"/>
    <property type="match status" value="1"/>
</dbReference>
<dbReference type="Proteomes" id="UP000468735">
    <property type="component" value="Unassembled WGS sequence"/>
</dbReference>
<dbReference type="Gene3D" id="2.130.10.10">
    <property type="entry name" value="YVTN repeat-like/Quinoprotein amine dehydrogenase"/>
    <property type="match status" value="1"/>
</dbReference>
<dbReference type="Gene3D" id="2.120.10.60">
    <property type="entry name" value="Tricorn protease N-terminal domain"/>
    <property type="match status" value="1"/>
</dbReference>
<dbReference type="InterPro" id="IPR029045">
    <property type="entry name" value="ClpP/crotonase-like_dom_sf"/>
</dbReference>
<evidence type="ECO:0000256" key="6">
    <source>
        <dbReference type="ARBA" id="ARBA00022825"/>
    </source>
</evidence>
<sequence length="1077" mass="118752">MPGYLRFPAIFHDVIVFVSEDDLWMVPAVGGRAFRLTAGVAAATYPRLSPDGSQLAFVGREEGPAEVYVMPATGGTGRRVTFHGVSCSVTGWDPAGGIIYASDEGQPFHGLRWLHRVEPGGPPERLPYGPANTISYGPSGGMVLGRNTADPARWKRYRGGTAGDLWIDPAGTGEFRRLIALPGNLASPCWTGERIYFLSDHEGVGNVYSCTPGGVDLRRHTDHADYYARNLSGDGRRLVYHCRADLYLLDPAEDEPQRLHVRLGSSRSQLNRKFADAAEFLDSATPSPDGSGMAITTRGKAFSFAGWEGPVRQHGELDGVRYRLLTWLNDQRRLVAAASDDGDREVLVVLSTDGSPGTVRLDGADTGRVLELEVSPGADRLAVTNHRNELLLIELPAGGDEPVVTMVEASPYGPIVDLAWSADGTWLAYACPVSAQTIGIKVCRAATGESHSATRPVRRDLRPSFDPEGRYLYFIGERIFNPVYDSLNFDLGFPLGSRPYAIALRADVGSPFVAEPRPVVKPDDGDSKPDDGKDQHGADKEENGEKDGPMVIDLDELPARLIQFPLPEARYDRLAGIKGKVIYTTFPVEGALEDEYAESETGTLHCYDFDKQESTELVSEVTDFRLGRDGKTLLYQSGDRLRLIEAGEPPPEDKEPSRESGWVDLGRVKVSVLPEAEWRQMFREAWRLQKEHFWSQDMSGLDWDGVYERYLPLVDRVSTRGEFSDLLWELLGELGTSHAYESGGEYRERPHYWQGKLGVDWVTGNGLYSIARIATGDEWDPHATSPLTRPGVDVHPGDVVVAINGQPLGPGASPGQRLVNQAGQEVQLTVLRGTELRTVVVKALADEVPARYRDWVNRNRALVHELAGGRVGYLHIPDMGPEGFAEFHRGFLAEFDREALIVDVRFNGGGHVSALLLEKLSRHRIGYDYPRWGVPTPYPEESPRGPIVALTNELAGSDGDIFCHAFKLRKLGPLVGRRTWGGVVGIWPRHKLADGTITTQPEFSFAFDDVGWRVENYGTDPDIEVDITPQDYARNVDTQLRKAVEVALDQLKAHPAHTPNPQARPRLAIPTLPPRRP</sequence>
<dbReference type="InterPro" id="IPR036034">
    <property type="entry name" value="PDZ_sf"/>
</dbReference>
<feature type="site" description="Transition state stabilizer; via amide nitrogen" evidence="9">
    <location>
        <position position="958"/>
    </location>
</feature>
<dbReference type="GO" id="GO:0005737">
    <property type="term" value="C:cytoplasm"/>
    <property type="evidence" value="ECO:0007669"/>
    <property type="project" value="UniProtKB-SubCell"/>
</dbReference>
<comment type="function">
    <text evidence="7">Degrades oligopeptides.</text>
</comment>
<dbReference type="SUPFAM" id="SSF69304">
    <property type="entry name" value="Tricorn protease N-terminal domain"/>
    <property type="match status" value="1"/>
</dbReference>
<dbReference type="SMART" id="SM00245">
    <property type="entry name" value="TSPc"/>
    <property type="match status" value="1"/>
</dbReference>
<evidence type="ECO:0000313" key="12">
    <source>
        <dbReference type="EMBL" id="KAB2339627.1"/>
    </source>
</evidence>
<evidence type="ECO:0000256" key="5">
    <source>
        <dbReference type="ARBA" id="ARBA00022801"/>
    </source>
</evidence>
<dbReference type="AlphaFoldDB" id="A0A6H9Y9Z4"/>
<keyword evidence="5 7" id="KW-0378">Hydrolase</keyword>
<gene>
    <name evidence="12" type="ORF">F8566_47285</name>
</gene>
<feature type="region of interest" description="Disordered" evidence="10">
    <location>
        <begin position="514"/>
        <end position="550"/>
    </location>
</feature>
<protein>
    <recommendedName>
        <fullName evidence="7">Tricorn protease homolog</fullName>
        <ecNumber evidence="7">3.4.21.-</ecNumber>
    </recommendedName>
</protein>
<feature type="compositionally biased region" description="Basic and acidic residues" evidence="10">
    <location>
        <begin position="518"/>
        <end position="548"/>
    </location>
</feature>
<accession>A0A6H9Y9Z4</accession>
<evidence type="ECO:0000256" key="3">
    <source>
        <dbReference type="ARBA" id="ARBA00022490"/>
    </source>
</evidence>
<dbReference type="SUPFAM" id="SSF82171">
    <property type="entry name" value="DPP6 N-terminal domain-like"/>
    <property type="match status" value="1"/>
</dbReference>
<dbReference type="Pfam" id="PF26549">
    <property type="entry name" value="Tricorn_N"/>
    <property type="match status" value="1"/>
</dbReference>
<feature type="active site" description="Nucleophile" evidence="8">
    <location>
        <position position="957"/>
    </location>
</feature>
<evidence type="ECO:0000259" key="11">
    <source>
        <dbReference type="SMART" id="SM00245"/>
    </source>
</evidence>
<dbReference type="Gene3D" id="3.30.750.44">
    <property type="match status" value="1"/>
</dbReference>
<evidence type="ECO:0000256" key="7">
    <source>
        <dbReference type="PIRNR" id="PIRNR036421"/>
    </source>
</evidence>
<proteinExistence type="inferred from homology"/>
<dbReference type="Pfam" id="PF14685">
    <property type="entry name" value="PDZ_Tricorn"/>
    <property type="match status" value="1"/>
</dbReference>
<dbReference type="SUPFAM" id="SSF52096">
    <property type="entry name" value="ClpP/crotonase"/>
    <property type="match status" value="1"/>
</dbReference>
<keyword evidence="3 7" id="KW-0963">Cytoplasm</keyword>
<evidence type="ECO:0000256" key="1">
    <source>
        <dbReference type="ARBA" id="ARBA00004496"/>
    </source>
</evidence>
<comment type="similarity">
    <text evidence="2 7">Belongs to the peptidase S41B family.</text>
</comment>
<evidence type="ECO:0000256" key="10">
    <source>
        <dbReference type="SAM" id="MobiDB-lite"/>
    </source>
</evidence>
<dbReference type="SUPFAM" id="SSF50156">
    <property type="entry name" value="PDZ domain-like"/>
    <property type="match status" value="1"/>
</dbReference>
<dbReference type="PANTHER" id="PTHR43253">
    <property type="entry name" value="TRICORN PROTEASE HOMOLOG 2-RELATED"/>
    <property type="match status" value="1"/>
</dbReference>
<dbReference type="PANTHER" id="PTHR43253:SF1">
    <property type="entry name" value="TRICORN PROTEASE HOMOLOG 2-RELATED"/>
    <property type="match status" value="1"/>
</dbReference>